<gene>
    <name evidence="3" type="ORF">AALO_G00073400</name>
</gene>
<dbReference type="SUPFAM" id="SSF52540">
    <property type="entry name" value="P-loop containing nucleoside triphosphate hydrolases"/>
    <property type="match status" value="1"/>
</dbReference>
<keyword evidence="4" id="KW-1185">Reference proteome</keyword>
<evidence type="ECO:0000313" key="3">
    <source>
        <dbReference type="EMBL" id="KAG5281538.1"/>
    </source>
</evidence>
<dbReference type="InterPro" id="IPR027417">
    <property type="entry name" value="P-loop_NTPase"/>
</dbReference>
<dbReference type="InterPro" id="IPR058641">
    <property type="entry name" value="GVIN1_dom"/>
</dbReference>
<name>A0AAV6H2G3_9TELE</name>
<dbReference type="Proteomes" id="UP000823561">
    <property type="component" value="Chromosome 5"/>
</dbReference>
<dbReference type="Pfam" id="PF25974">
    <property type="entry name" value="URGCP_9th"/>
    <property type="match status" value="1"/>
</dbReference>
<dbReference type="InterPro" id="IPR052986">
    <property type="entry name" value="VLIG_GTPase"/>
</dbReference>
<dbReference type="PANTHER" id="PTHR14819:SF9">
    <property type="entry name" value="UP-REGULATOR OF CELL PROLIFERATION-LIKE"/>
    <property type="match status" value="1"/>
</dbReference>
<feature type="region of interest" description="Disordered" evidence="1">
    <location>
        <begin position="1"/>
        <end position="24"/>
    </location>
</feature>
<dbReference type="InterPro" id="IPR030383">
    <property type="entry name" value="G_VLIG_dom"/>
</dbReference>
<dbReference type="AlphaFoldDB" id="A0AAV6H2G3"/>
<dbReference type="GO" id="GO:0005525">
    <property type="term" value="F:GTP binding"/>
    <property type="evidence" value="ECO:0007669"/>
    <property type="project" value="InterPro"/>
</dbReference>
<proteinExistence type="predicted"/>
<protein>
    <recommendedName>
        <fullName evidence="2">VLIG-type G domain-containing protein</fullName>
    </recommendedName>
</protein>
<evidence type="ECO:0000313" key="4">
    <source>
        <dbReference type="Proteomes" id="UP000823561"/>
    </source>
</evidence>
<dbReference type="Gene3D" id="3.40.50.300">
    <property type="entry name" value="P-loop containing nucleotide triphosphate hydrolases"/>
    <property type="match status" value="1"/>
</dbReference>
<dbReference type="PANTHER" id="PTHR14819">
    <property type="entry name" value="GTP-BINDING"/>
    <property type="match status" value="1"/>
</dbReference>
<evidence type="ECO:0000259" key="2">
    <source>
        <dbReference type="PROSITE" id="PS51717"/>
    </source>
</evidence>
<reference evidence="3" key="1">
    <citation type="submission" date="2020-10" db="EMBL/GenBank/DDBJ databases">
        <title>Chromosome-scale genome assembly of the Allis shad, Alosa alosa.</title>
        <authorList>
            <person name="Margot Z."/>
            <person name="Christophe K."/>
            <person name="Cabau C."/>
            <person name="Louis A."/>
            <person name="Berthelot C."/>
            <person name="Parey E."/>
            <person name="Roest Crollius H."/>
            <person name="Montfort J."/>
            <person name="Robinson-Rechavi M."/>
            <person name="Bucao C."/>
            <person name="Bouchez O."/>
            <person name="Gislard M."/>
            <person name="Lluch J."/>
            <person name="Milhes M."/>
            <person name="Lampietro C."/>
            <person name="Lopez Roques C."/>
            <person name="Donnadieu C."/>
            <person name="Braasch I."/>
            <person name="Desvignes T."/>
            <person name="Postlethwait J."/>
            <person name="Bobe J."/>
            <person name="Guiguen Y."/>
        </authorList>
    </citation>
    <scope>NUCLEOTIDE SEQUENCE</scope>
    <source>
        <strain evidence="3">M-15738</strain>
        <tissue evidence="3">Blood</tissue>
    </source>
</reference>
<feature type="domain" description="VLIG-type G" evidence="2">
    <location>
        <begin position="146"/>
        <end position="389"/>
    </location>
</feature>
<evidence type="ECO:0000256" key="1">
    <source>
        <dbReference type="SAM" id="MobiDB-lite"/>
    </source>
</evidence>
<sequence>MYIEKKTRQHQDCKSNGAVHSSTVSTTDKEQRTFFLKWMSLKLDRKSHLTVLRKKIKETGQGKDNISTVEIDQQLLDNSLGIEHYMREMGQMYESRPSDVRRNLPSVAAELLLDGYPMELLDGDASIIPEKWVTDVLMKVHKKVGSSRLLVVSVLGVQSTGKSTLLNTMFGVQFPVSSGRCTRGAYMLFLSVGQELREELEYDFVLLIDTEGLKAPELATLDGSFKHDNQLATLVIGLSDVTIINIAMENSSEMKDVLQIAVHAFLRMKQLGKKPVCHFVHQNVSGVSAHSKLMTDRKHLLDQLNEMTKIAAGMENQSEIKEFTDVLDYDVEMNNWYIPGLWHGTPPMAPVNSGYSEAVHELKRSLLKPMNTEHLSEIPDFLIWMNSLWNAVKHEHFIFSFRNTLVAYAYDSLCKEFSGWEWSFRKCIYSWLNNAETQISNTDISRVQSLSGDLELDAFKVIADQTAKMNNNLNEYYKCRDRHVNLVERYRVEFQINIKRLGQEMTTFVNNKLQSAVCLKLDMERVENIQKQHTDVIEKKVSELLKTCKEHKTELSDSDLEEAFKKMWTDATRGISPLKERDICFCVMKQLRSNLAHRNVQKELSKIGDLTRCGLEDFEVKMTYITSKRRMKNALKGKNIISDIQDFAENIIHRCEECIEDIVRASKDYQDHYSKELLEKIDVDLKTIAKKTNTTFETDLKVHICGIAARRFLEMHRNFLSDKNPQKHLERSKNQYLSDFIDSYREKDQCLRKAQAFTQLCIKPAVTEYINKSLGIEIVDGILSSSHSAQYSSRSYFQYTMLAELLEKDDFSSFLSYIFKYKSFVKKWIYNQVVEWLSKDMGLLKLKGHVLKAIIEKITETTEVFRSETSDPNDTGKATVFVEKLCRSLSKEISLPKSTVRGVLFQMSCRRTPFIDSLLPSLDDLKKQLFKEFAELTDIEDALSTLRIKPQNVIFKRVFGCGKRCPFCKIPCEAGGKDHAQHYATVHRPQGLAGYMYEKSMTLDEQLCTTCVYSDGRFQNHETNYEYHPFKKYHVYYPDWNIAPDPSIQASDYWKYVMVKYNDNFADNYDAKPAVCPEEWHSITKEQALEGLKSAFNVK</sequence>
<comment type="caution">
    <text evidence="3">The sequence shown here is derived from an EMBL/GenBank/DDBJ whole genome shotgun (WGS) entry which is preliminary data.</text>
</comment>
<feature type="compositionally biased region" description="Basic and acidic residues" evidence="1">
    <location>
        <begin position="1"/>
        <end position="13"/>
    </location>
</feature>
<organism evidence="3 4">
    <name type="scientific">Alosa alosa</name>
    <name type="common">allis shad</name>
    <dbReference type="NCBI Taxonomy" id="278164"/>
    <lineage>
        <taxon>Eukaryota</taxon>
        <taxon>Metazoa</taxon>
        <taxon>Chordata</taxon>
        <taxon>Craniata</taxon>
        <taxon>Vertebrata</taxon>
        <taxon>Euteleostomi</taxon>
        <taxon>Actinopterygii</taxon>
        <taxon>Neopterygii</taxon>
        <taxon>Teleostei</taxon>
        <taxon>Clupei</taxon>
        <taxon>Clupeiformes</taxon>
        <taxon>Clupeoidei</taxon>
        <taxon>Clupeidae</taxon>
        <taxon>Alosa</taxon>
    </lineage>
</organism>
<accession>A0AAV6H2G3</accession>
<dbReference type="EMBL" id="JADWDJ010000005">
    <property type="protein sequence ID" value="KAG5281538.1"/>
    <property type="molecule type" value="Genomic_DNA"/>
</dbReference>
<dbReference type="PROSITE" id="PS51717">
    <property type="entry name" value="G_VLIG"/>
    <property type="match status" value="1"/>
</dbReference>
<dbReference type="Pfam" id="PF25683">
    <property type="entry name" value="URGCP_GTPase"/>
    <property type="match status" value="1"/>
</dbReference>